<dbReference type="InterPro" id="IPR011990">
    <property type="entry name" value="TPR-like_helical_dom_sf"/>
</dbReference>
<dbReference type="InterPro" id="IPR013105">
    <property type="entry name" value="TPR_2"/>
</dbReference>
<dbReference type="AlphaFoldDB" id="A0A381V1W9"/>
<feature type="non-terminal residue" evidence="3">
    <location>
        <position position="1"/>
    </location>
</feature>
<dbReference type="Pfam" id="PF07719">
    <property type="entry name" value="TPR_2"/>
    <property type="match status" value="1"/>
</dbReference>
<evidence type="ECO:0000313" key="3">
    <source>
        <dbReference type="EMBL" id="SVA34350.1"/>
    </source>
</evidence>
<dbReference type="PROSITE" id="PS50005">
    <property type="entry name" value="TPR"/>
    <property type="match status" value="1"/>
</dbReference>
<gene>
    <name evidence="3" type="ORF">METZ01_LOCUS87204</name>
</gene>
<keyword evidence="1" id="KW-0677">Repeat</keyword>
<sequence>HLSKSLRYFYAGNYRASLQEVEASLELNPNLALAYARRGSIYYKLGDVQRATINWNLALRMDPEYDDVRNVLKALHENRLKSTSMIED</sequence>
<accession>A0A381V1W9</accession>
<dbReference type="SMART" id="SM00028">
    <property type="entry name" value="TPR"/>
    <property type="match status" value="1"/>
</dbReference>
<proteinExistence type="predicted"/>
<dbReference type="Gene3D" id="1.25.40.10">
    <property type="entry name" value="Tetratricopeptide repeat domain"/>
    <property type="match status" value="1"/>
</dbReference>
<reference evidence="3" key="1">
    <citation type="submission" date="2018-05" db="EMBL/GenBank/DDBJ databases">
        <authorList>
            <person name="Lanie J.A."/>
            <person name="Ng W.-L."/>
            <person name="Kazmierczak K.M."/>
            <person name="Andrzejewski T.M."/>
            <person name="Davidsen T.M."/>
            <person name="Wayne K.J."/>
            <person name="Tettelin H."/>
            <person name="Glass J.I."/>
            <person name="Rusch D."/>
            <person name="Podicherti R."/>
            <person name="Tsui H.-C.T."/>
            <person name="Winkler M.E."/>
        </authorList>
    </citation>
    <scope>NUCLEOTIDE SEQUENCE</scope>
</reference>
<evidence type="ECO:0000256" key="1">
    <source>
        <dbReference type="ARBA" id="ARBA00022737"/>
    </source>
</evidence>
<dbReference type="SUPFAM" id="SSF48452">
    <property type="entry name" value="TPR-like"/>
    <property type="match status" value="1"/>
</dbReference>
<dbReference type="EMBL" id="UINC01007633">
    <property type="protein sequence ID" value="SVA34350.1"/>
    <property type="molecule type" value="Genomic_DNA"/>
</dbReference>
<keyword evidence="2" id="KW-0802">TPR repeat</keyword>
<evidence type="ECO:0000256" key="2">
    <source>
        <dbReference type="ARBA" id="ARBA00022803"/>
    </source>
</evidence>
<dbReference type="InterPro" id="IPR019734">
    <property type="entry name" value="TPR_rpt"/>
</dbReference>
<organism evidence="3">
    <name type="scientific">marine metagenome</name>
    <dbReference type="NCBI Taxonomy" id="408172"/>
    <lineage>
        <taxon>unclassified sequences</taxon>
        <taxon>metagenomes</taxon>
        <taxon>ecological metagenomes</taxon>
    </lineage>
</organism>
<name>A0A381V1W9_9ZZZZ</name>
<protein>
    <submittedName>
        <fullName evidence="3">Uncharacterized protein</fullName>
    </submittedName>
</protein>